<dbReference type="Pfam" id="PF07980">
    <property type="entry name" value="SusD_RagB"/>
    <property type="match status" value="1"/>
</dbReference>
<dbReference type="Proteomes" id="UP000613030">
    <property type="component" value="Unassembled WGS sequence"/>
</dbReference>
<comment type="similarity">
    <text evidence="2">Belongs to the SusD family.</text>
</comment>
<evidence type="ECO:0000313" key="8">
    <source>
        <dbReference type="EMBL" id="MBL0744116.1"/>
    </source>
</evidence>
<keyword evidence="4" id="KW-0472">Membrane</keyword>
<dbReference type="RefSeq" id="WP_202013762.1">
    <property type="nucleotide sequence ID" value="NZ_JAERRB010000009.1"/>
</dbReference>
<evidence type="ECO:0000256" key="2">
    <source>
        <dbReference type="ARBA" id="ARBA00006275"/>
    </source>
</evidence>
<evidence type="ECO:0000256" key="3">
    <source>
        <dbReference type="ARBA" id="ARBA00022729"/>
    </source>
</evidence>
<dbReference type="EMBL" id="JAERRB010000009">
    <property type="protein sequence ID" value="MBL0744116.1"/>
    <property type="molecule type" value="Genomic_DNA"/>
</dbReference>
<proteinExistence type="inferred from homology"/>
<reference evidence="8 9" key="1">
    <citation type="submission" date="2021-01" db="EMBL/GenBank/DDBJ databases">
        <title>Chryseolinea sp. Jin1 Genome sequencing and assembly.</title>
        <authorList>
            <person name="Kim I."/>
        </authorList>
    </citation>
    <scope>NUCLEOTIDE SEQUENCE [LARGE SCALE GENOMIC DNA]</scope>
    <source>
        <strain evidence="8 9">Jin1</strain>
    </source>
</reference>
<sequence length="512" mass="56700">MRFTSKNISTLLLTGSLWMTAGCSDFLREEDPSNIAPATFFTVPEHAQAIVDGTYENLRFHGDGAGIFSANFQMLDAFSGTAETETGQNSDLNNLYSFQHTGDNLHLSQWWRQLYEGIGNANLAIEKIPTIPRITEADQKKWVGHAKFLRAFHYFWLVRLWGDVPLLTKPIYAFTDADVTPKRGSVADVYNLIVADLLDAEAAGLPMTELNGRASGAAVKSLLANVYLTMAGFPLNKGAEYYKKAADKAKEVIDFGTASPDKINLFTNYADLHNNATENRLEHIFAIQYAAGIANSNYQSYFLPNNTNITASGEVGTTVPTASFLSSFEAGDKRMVEKEFFFKSYYDGGNGAVFPLTKSYVFKHFDAIANGVPGTSGTGNAGLNYPLIRFAEVLLIYAEAQNEVGGPTTDTYDAVNRIRNRADLGDLSGLSQAQFREAVWRERWHELCYEGITWFDMIRLHKVYVDGSNTFVDFVGATLSTAVTLQQKHLLLPLPAGDFRNNPNLRPDNPGW</sequence>
<feature type="domain" description="SusD-like N-terminal" evidence="7">
    <location>
        <begin position="80"/>
        <end position="228"/>
    </location>
</feature>
<evidence type="ECO:0000313" key="9">
    <source>
        <dbReference type="Proteomes" id="UP000613030"/>
    </source>
</evidence>
<evidence type="ECO:0000259" key="6">
    <source>
        <dbReference type="Pfam" id="PF07980"/>
    </source>
</evidence>
<keyword evidence="9" id="KW-1185">Reference proteome</keyword>
<organism evidence="8 9">
    <name type="scientific">Chryseolinea lacunae</name>
    <dbReference type="NCBI Taxonomy" id="2801331"/>
    <lineage>
        <taxon>Bacteria</taxon>
        <taxon>Pseudomonadati</taxon>
        <taxon>Bacteroidota</taxon>
        <taxon>Cytophagia</taxon>
        <taxon>Cytophagales</taxon>
        <taxon>Fulvivirgaceae</taxon>
        <taxon>Chryseolinea</taxon>
    </lineage>
</organism>
<dbReference type="SUPFAM" id="SSF48452">
    <property type="entry name" value="TPR-like"/>
    <property type="match status" value="1"/>
</dbReference>
<dbReference type="InterPro" id="IPR012944">
    <property type="entry name" value="SusD_RagB_dom"/>
</dbReference>
<dbReference type="Pfam" id="PF14322">
    <property type="entry name" value="SusD-like_3"/>
    <property type="match status" value="1"/>
</dbReference>
<name>A0ABS1KXC8_9BACT</name>
<dbReference type="CDD" id="cd08977">
    <property type="entry name" value="SusD"/>
    <property type="match status" value="1"/>
</dbReference>
<evidence type="ECO:0000256" key="4">
    <source>
        <dbReference type="ARBA" id="ARBA00023136"/>
    </source>
</evidence>
<evidence type="ECO:0000259" key="7">
    <source>
        <dbReference type="Pfam" id="PF14322"/>
    </source>
</evidence>
<protein>
    <submittedName>
        <fullName evidence="8">RagB/SusD family nutrient uptake outer membrane protein</fullName>
    </submittedName>
</protein>
<keyword evidence="3" id="KW-0732">Signal</keyword>
<dbReference type="InterPro" id="IPR011990">
    <property type="entry name" value="TPR-like_helical_dom_sf"/>
</dbReference>
<dbReference type="PROSITE" id="PS51257">
    <property type="entry name" value="PROKAR_LIPOPROTEIN"/>
    <property type="match status" value="1"/>
</dbReference>
<dbReference type="Gene3D" id="1.25.40.390">
    <property type="match status" value="1"/>
</dbReference>
<gene>
    <name evidence="8" type="ORF">JI741_22980</name>
</gene>
<comment type="caution">
    <text evidence="8">The sequence shown here is derived from an EMBL/GenBank/DDBJ whole genome shotgun (WGS) entry which is preliminary data.</text>
</comment>
<dbReference type="InterPro" id="IPR033985">
    <property type="entry name" value="SusD-like_N"/>
</dbReference>
<accession>A0ABS1KXC8</accession>
<evidence type="ECO:0000256" key="5">
    <source>
        <dbReference type="ARBA" id="ARBA00023237"/>
    </source>
</evidence>
<feature type="domain" description="RagB/SusD" evidence="6">
    <location>
        <begin position="355"/>
        <end position="512"/>
    </location>
</feature>
<keyword evidence="5" id="KW-0998">Cell outer membrane</keyword>
<evidence type="ECO:0000256" key="1">
    <source>
        <dbReference type="ARBA" id="ARBA00004442"/>
    </source>
</evidence>
<comment type="subcellular location">
    <subcellularLocation>
        <location evidence="1">Cell outer membrane</location>
    </subcellularLocation>
</comment>